<organism evidence="1 2">
    <name type="scientific">Aquabacterium soli</name>
    <dbReference type="NCBI Taxonomy" id="2493092"/>
    <lineage>
        <taxon>Bacteria</taxon>
        <taxon>Pseudomonadati</taxon>
        <taxon>Pseudomonadota</taxon>
        <taxon>Betaproteobacteria</taxon>
        <taxon>Burkholderiales</taxon>
        <taxon>Aquabacterium</taxon>
    </lineage>
</organism>
<dbReference type="InterPro" id="IPR016084">
    <property type="entry name" value="Haem_Oase-like_multi-hlx"/>
</dbReference>
<dbReference type="Pfam" id="PF01126">
    <property type="entry name" value="Heme_oxygenase"/>
    <property type="match status" value="1"/>
</dbReference>
<name>A0A3R8S4Q7_9BURK</name>
<protein>
    <submittedName>
        <fullName evidence="1">Biliverdin-producing heme oxygenase</fullName>
    </submittedName>
</protein>
<gene>
    <name evidence="1" type="ORF">EIP75_20710</name>
</gene>
<dbReference type="AlphaFoldDB" id="A0A3R8S4Q7"/>
<dbReference type="Proteomes" id="UP000269265">
    <property type="component" value="Unassembled WGS sequence"/>
</dbReference>
<evidence type="ECO:0000313" key="1">
    <source>
        <dbReference type="EMBL" id="RRS02374.1"/>
    </source>
</evidence>
<dbReference type="GO" id="GO:0004392">
    <property type="term" value="F:heme oxygenase (decyclizing) activity"/>
    <property type="evidence" value="ECO:0007669"/>
    <property type="project" value="InterPro"/>
</dbReference>
<proteinExistence type="predicted"/>
<reference evidence="1 2" key="1">
    <citation type="submission" date="2018-12" db="EMBL/GenBank/DDBJ databases">
        <title>The whole draft genome of Aquabacterium sp. SJQ9.</title>
        <authorList>
            <person name="Sun L."/>
            <person name="Gao X."/>
            <person name="Chen W."/>
            <person name="Huang K."/>
        </authorList>
    </citation>
    <scope>NUCLEOTIDE SEQUENCE [LARGE SCALE GENOMIC DNA]</scope>
    <source>
        <strain evidence="1 2">SJQ9</strain>
    </source>
</reference>
<keyword evidence="2" id="KW-1185">Reference proteome</keyword>
<evidence type="ECO:0000313" key="2">
    <source>
        <dbReference type="Proteomes" id="UP000269265"/>
    </source>
</evidence>
<dbReference type="EMBL" id="RSED01000023">
    <property type="protein sequence ID" value="RRS02374.1"/>
    <property type="molecule type" value="Genomic_DNA"/>
</dbReference>
<sequence>MTETTLTHTLSQRLKLETAPQHEQMHHLMEQAQPFSSRAQYAKFVAVQYLFQRDVEHLFDDPAVQGLVADLSERGRATDSQADLADLQAPVPSEPIATQGVTAPEALGWLYVSEGSTLGAAFLLKEVSEKLGLDGQFGARNLAAYPDGRARVWKRFVAALDAPELAEVQDRVIAGALAAYGRFGHLLRTQFSLDQAEAPLSTAA</sequence>
<dbReference type="InterPro" id="IPR016053">
    <property type="entry name" value="Haem_Oase-like"/>
</dbReference>
<dbReference type="SUPFAM" id="SSF48613">
    <property type="entry name" value="Heme oxygenase-like"/>
    <property type="match status" value="1"/>
</dbReference>
<dbReference type="OrthoDB" id="9149607at2"/>
<accession>A0A3R8S4Q7</accession>
<dbReference type="Gene3D" id="1.20.910.10">
    <property type="entry name" value="Heme oxygenase-like"/>
    <property type="match status" value="1"/>
</dbReference>
<dbReference type="RefSeq" id="WP_125245101.1">
    <property type="nucleotide sequence ID" value="NZ_RSED01000023.1"/>
</dbReference>
<comment type="caution">
    <text evidence="1">The sequence shown here is derived from an EMBL/GenBank/DDBJ whole genome shotgun (WGS) entry which is preliminary data.</text>
</comment>
<dbReference type="GO" id="GO:0006788">
    <property type="term" value="P:heme oxidation"/>
    <property type="evidence" value="ECO:0007669"/>
    <property type="project" value="InterPro"/>
</dbReference>
<dbReference type="CDD" id="cd19166">
    <property type="entry name" value="HemeO-bac"/>
    <property type="match status" value="1"/>
</dbReference>